<gene>
    <name evidence="1" type="ORF">J3U87_14210</name>
</gene>
<dbReference type="EMBL" id="CP071793">
    <property type="protein sequence ID" value="QTD53604.1"/>
    <property type="molecule type" value="Genomic_DNA"/>
</dbReference>
<organism evidence="1 2">
    <name type="scientific">Sulfidibacter corallicola</name>
    <dbReference type="NCBI Taxonomy" id="2818388"/>
    <lineage>
        <taxon>Bacteria</taxon>
        <taxon>Pseudomonadati</taxon>
        <taxon>Acidobacteriota</taxon>
        <taxon>Holophagae</taxon>
        <taxon>Acanthopleuribacterales</taxon>
        <taxon>Acanthopleuribacteraceae</taxon>
        <taxon>Sulfidibacter</taxon>
    </lineage>
</organism>
<sequence length="422" mass="48293">MSIRLPEPSSLAPEYQLLLLAARDPDHPPDTGRLAALCAGDLDWDFLLRAAREHRLTPLLHHWLNRLGVEGVPTSFRERLTVQAKGDALNVMGLVTHLKEIRAAFDAGGIPVVFLKGPILGRMAYGSMALRPSSDLDLLVAERDRARAIDLLRERLGFDMDAHRLDRLSPRRRKHLLHHTHEATLGHSRAGLVLDLHWRASKFDRTQFSDWETFHSRRQEVEMAGETYPYLGTCDLVVYLACHGARHHWQRLFWLNDLAVLIRRWPDLDWGAVLDRAVEMGEQRALLVGFALAHHCFEVPLPRPFAEALADEPMVAGMAERIFRVLFAQTGPQAELPVHLPAFSMARWTFDLTPAFSKRFALTLKFLLVPNRRDWESLSLPDFLFPAYYVLRPPRLVWQYALRPLFRPGSRRKTAKPLEHGS</sequence>
<protein>
    <submittedName>
        <fullName evidence="1">Nucleotidyltransferase family protein</fullName>
    </submittedName>
</protein>
<proteinExistence type="predicted"/>
<accession>A0A8A4TWV2</accession>
<keyword evidence="2" id="KW-1185">Reference proteome</keyword>
<dbReference type="AlphaFoldDB" id="A0A8A4TWV2"/>
<dbReference type="Pfam" id="PF14907">
    <property type="entry name" value="NTP_transf_5"/>
    <property type="match status" value="1"/>
</dbReference>
<evidence type="ECO:0000313" key="2">
    <source>
        <dbReference type="Proteomes" id="UP000663929"/>
    </source>
</evidence>
<dbReference type="KEGG" id="scor:J3U87_14210"/>
<reference evidence="1" key="1">
    <citation type="submission" date="2021-03" db="EMBL/GenBank/DDBJ databases">
        <title>Acanthopleuribacteraceae sp. M133.</title>
        <authorList>
            <person name="Wang G."/>
        </authorList>
    </citation>
    <scope>NUCLEOTIDE SEQUENCE</scope>
    <source>
        <strain evidence="1">M133</strain>
    </source>
</reference>
<dbReference type="Proteomes" id="UP000663929">
    <property type="component" value="Chromosome"/>
</dbReference>
<name>A0A8A4TWV2_SULCO</name>
<evidence type="ECO:0000313" key="1">
    <source>
        <dbReference type="EMBL" id="QTD53604.1"/>
    </source>
</evidence>
<dbReference type="RefSeq" id="WP_237383706.1">
    <property type="nucleotide sequence ID" value="NZ_CP071793.1"/>
</dbReference>
<dbReference type="InterPro" id="IPR039498">
    <property type="entry name" value="NTP_transf_5"/>
</dbReference>